<dbReference type="EMBL" id="KI912109">
    <property type="protein sequence ID" value="ETS86476.1"/>
    <property type="molecule type" value="Genomic_DNA"/>
</dbReference>
<dbReference type="HOGENOM" id="CLU_010194_2_9_1"/>
<dbReference type="OrthoDB" id="2102561at2759"/>
<dbReference type="GO" id="GO:0005783">
    <property type="term" value="C:endoplasmic reticulum"/>
    <property type="evidence" value="ECO:0007669"/>
    <property type="project" value="TreeGrafter"/>
</dbReference>
<evidence type="ECO:0000256" key="1">
    <source>
        <dbReference type="ARBA" id="ARBA00006484"/>
    </source>
</evidence>
<dbReference type="Gene3D" id="3.40.50.720">
    <property type="entry name" value="NAD(P)-binding Rossmann-like Domain"/>
    <property type="match status" value="1"/>
</dbReference>
<accession>W3XMG6</accession>
<dbReference type="FunCoup" id="W3XMG6">
    <property type="interactions" value="274"/>
</dbReference>
<dbReference type="Pfam" id="PF00106">
    <property type="entry name" value="adh_short"/>
    <property type="match status" value="1"/>
</dbReference>
<gene>
    <name evidence="4" type="ORF">PFICI_00304</name>
</gene>
<keyword evidence="5" id="KW-1185">Reference proteome</keyword>
<dbReference type="PANTHER" id="PTHR44169">
    <property type="entry name" value="NADPH-DEPENDENT 1-ACYLDIHYDROXYACETONE PHOSPHATE REDUCTASE"/>
    <property type="match status" value="1"/>
</dbReference>
<dbReference type="GO" id="GO:0019433">
    <property type="term" value="P:triglyceride catabolic process"/>
    <property type="evidence" value="ECO:0007669"/>
    <property type="project" value="TreeGrafter"/>
</dbReference>
<dbReference type="PRINTS" id="PR00081">
    <property type="entry name" value="GDHRDH"/>
</dbReference>
<dbReference type="AlphaFoldDB" id="W3XMG6"/>
<dbReference type="GO" id="GO:0000140">
    <property type="term" value="F:acylglycerone-phosphate reductase (NADP+) activity"/>
    <property type="evidence" value="ECO:0007669"/>
    <property type="project" value="TreeGrafter"/>
</dbReference>
<dbReference type="PANTHER" id="PTHR44169:SF6">
    <property type="entry name" value="NADPH-DEPENDENT 1-ACYLDIHYDROXYACETONE PHOSPHATE REDUCTASE"/>
    <property type="match status" value="1"/>
</dbReference>
<keyword evidence="2" id="KW-0560">Oxidoreductase</keyword>
<dbReference type="GO" id="GO:0005811">
    <property type="term" value="C:lipid droplet"/>
    <property type="evidence" value="ECO:0007669"/>
    <property type="project" value="TreeGrafter"/>
</dbReference>
<protein>
    <submittedName>
        <fullName evidence="4">Uncharacterized protein</fullName>
    </submittedName>
</protein>
<organism evidence="4 5">
    <name type="scientific">Pestalotiopsis fici (strain W106-1 / CGMCC3.15140)</name>
    <dbReference type="NCBI Taxonomy" id="1229662"/>
    <lineage>
        <taxon>Eukaryota</taxon>
        <taxon>Fungi</taxon>
        <taxon>Dikarya</taxon>
        <taxon>Ascomycota</taxon>
        <taxon>Pezizomycotina</taxon>
        <taxon>Sordariomycetes</taxon>
        <taxon>Xylariomycetidae</taxon>
        <taxon>Amphisphaeriales</taxon>
        <taxon>Sporocadaceae</taxon>
        <taxon>Pestalotiopsis</taxon>
    </lineage>
</organism>
<dbReference type="OMA" id="TMASEIW"/>
<dbReference type="InParanoid" id="W3XMG6"/>
<dbReference type="STRING" id="1229662.W3XMG6"/>
<dbReference type="InterPro" id="IPR002347">
    <property type="entry name" value="SDR_fam"/>
</dbReference>
<dbReference type="GeneID" id="19265317"/>
<evidence type="ECO:0000256" key="2">
    <source>
        <dbReference type="ARBA" id="ARBA00023002"/>
    </source>
</evidence>
<dbReference type="RefSeq" id="XP_007827076.1">
    <property type="nucleotide sequence ID" value="XM_007828885.1"/>
</dbReference>
<dbReference type="KEGG" id="pfy:PFICI_00304"/>
<reference evidence="5" key="1">
    <citation type="journal article" date="2015" name="BMC Genomics">
        <title>Genomic and transcriptomic analysis of the endophytic fungus Pestalotiopsis fici reveals its lifestyle and high potential for synthesis of natural products.</title>
        <authorList>
            <person name="Wang X."/>
            <person name="Zhang X."/>
            <person name="Liu L."/>
            <person name="Xiang M."/>
            <person name="Wang W."/>
            <person name="Sun X."/>
            <person name="Che Y."/>
            <person name="Guo L."/>
            <person name="Liu G."/>
            <person name="Guo L."/>
            <person name="Wang C."/>
            <person name="Yin W.B."/>
            <person name="Stadler M."/>
            <person name="Zhang X."/>
            <person name="Liu X."/>
        </authorList>
    </citation>
    <scope>NUCLEOTIDE SEQUENCE [LARGE SCALE GENOMIC DNA]</scope>
    <source>
        <strain evidence="5">W106-1 / CGMCC3.15140</strain>
    </source>
</reference>
<dbReference type="InterPro" id="IPR036291">
    <property type="entry name" value="NAD(P)-bd_dom_sf"/>
</dbReference>
<proteinExistence type="inferred from homology"/>
<dbReference type="SUPFAM" id="SSF51735">
    <property type="entry name" value="NAD(P)-binding Rossmann-fold domains"/>
    <property type="match status" value="1"/>
</dbReference>
<name>W3XMG6_PESFW</name>
<comment type="similarity">
    <text evidence="1 3">Belongs to the short-chain dehydrogenases/reductases (SDR) family.</text>
</comment>
<sequence length="290" mass="31497">MTSPRKTVLITGCSTGGIGAGMAEAFHQAGFQVFATVRNPAKASQSLTTAPHVTLLTLDVLSQDSIEAAVTRVSTETGGRLDVLVNNSGQNFIMPGLDTDLDDARKLFNLNLFAPLAVLQAFAPLLIQARGTVVHQASAAGHLPMPFMSMYNSSKSALIMASEIWRRELEPLGVRSLTLITTSVKTSAFEHTEMPKIPEMSYYYVIREYIYGMADGRLQEGAPDPLTYGHQVVKAIQKGTTGEMWIGKDAAVNHLAWKLLPSSIFDSMMEGFLKVSSEMAKVSQALKTRK</sequence>
<dbReference type="Proteomes" id="UP000030651">
    <property type="component" value="Unassembled WGS sequence"/>
</dbReference>
<evidence type="ECO:0000313" key="5">
    <source>
        <dbReference type="Proteomes" id="UP000030651"/>
    </source>
</evidence>
<dbReference type="PRINTS" id="PR00080">
    <property type="entry name" value="SDRFAMILY"/>
</dbReference>
<dbReference type="GO" id="GO:0004806">
    <property type="term" value="F:triacylglycerol lipase activity"/>
    <property type="evidence" value="ECO:0007669"/>
    <property type="project" value="TreeGrafter"/>
</dbReference>
<dbReference type="GO" id="GO:0006654">
    <property type="term" value="P:phosphatidic acid biosynthetic process"/>
    <property type="evidence" value="ECO:0007669"/>
    <property type="project" value="TreeGrafter"/>
</dbReference>
<dbReference type="eggNOG" id="KOG1209">
    <property type="taxonomic scope" value="Eukaryota"/>
</dbReference>
<evidence type="ECO:0000313" key="4">
    <source>
        <dbReference type="EMBL" id="ETS86476.1"/>
    </source>
</evidence>
<evidence type="ECO:0000256" key="3">
    <source>
        <dbReference type="RuleBase" id="RU000363"/>
    </source>
</evidence>